<comment type="caution">
    <text evidence="2">The sequence shown here is derived from an EMBL/GenBank/DDBJ whole genome shotgun (WGS) entry which is preliminary data.</text>
</comment>
<dbReference type="AlphaFoldDB" id="A0AAV2S594"/>
<protein>
    <recommendedName>
        <fullName evidence="1">NACHT domain-containing protein</fullName>
    </recommendedName>
</protein>
<dbReference type="SUPFAM" id="SSF52540">
    <property type="entry name" value="P-loop containing nucleoside triphosphate hydrolases"/>
    <property type="match status" value="1"/>
</dbReference>
<evidence type="ECO:0000259" key="1">
    <source>
        <dbReference type="PROSITE" id="PS50837"/>
    </source>
</evidence>
<dbReference type="Gene3D" id="3.40.50.300">
    <property type="entry name" value="P-loop containing nucleotide triphosphate hydrolases"/>
    <property type="match status" value="1"/>
</dbReference>
<reference evidence="2 3" key="1">
    <citation type="submission" date="2024-05" db="EMBL/GenBank/DDBJ databases">
        <authorList>
            <person name="Wallberg A."/>
        </authorList>
    </citation>
    <scope>NUCLEOTIDE SEQUENCE [LARGE SCALE GENOMIC DNA]</scope>
</reference>
<name>A0AAV2S594_MEGNR</name>
<dbReference type="Pfam" id="PF05729">
    <property type="entry name" value="NACHT"/>
    <property type="match status" value="1"/>
</dbReference>
<sequence length="1014" mass="116492">MAAFSYNRMIYEPEDYQFIRVYKCVNHVGRILLQNVFEWGLRLPPNKTLKEYIIVKNKFTILAYSKRYDEDQKNLIEDYNMHDGDFFDICILYKLIQDTSFNVASTYDKLWTTQNSSQLEYLIYSIKNIRNKIYHNRMSLDKADAHQMIEEFRNLFLNLVEAAGVRYGRDVTADKTELNTDIDEIINYQIMDVEIQQLFSEQFHERSKNKIVTEGAQEMKEKYKEQSDLNPLTLIDGTNFIIPVMKVYKKLEIQECGRHSKNILIDSNDILRLNESCKTVKDLEEAVDLVILQGPTGSGKTTITKLLLAEWSSNPKSLIKGLLDYNLLIYMECRNPDIESLNMLLHCLMPSTCNNHDVDPVNTLAACKVLIIMDSLDELNEHSAALVKELLELMKMKNVTGICTVRPTKIQDVFAFVPSELKTVHLKSRGIPGDQRGPFIEMYHEELRKQGKSDQSTQELMKHLSKSSSQLEEHLRYPINLVHLVYLWAIAPLKVKFVTTATELYSSIHEVVQIKLSERLIYNSLTKHLTDEERKKQTMKFLEALYIEALLNLTCQHFCILPKGSEAELVKVCIENDLPHSEMLSSFLVTKSLWTGFTVKTEYSISHTDMQEYLAACCIFNAVKDQNYLQKLETRICNYSQTGSFNIDTLIRSFRINTITKNPVTDVLKLFYLSSEIPLKNYQNVLKHLSGLFVLNNKSMSKNVAKDLVKLFKKSGMRNPEDWLDIYAENNNDKRMTKYLNVLCGDMLRGDIIVKDSRLAAYTRLLDPASSPIRAKSLMIKLEKSSSDLPDLQELMSHAIKLQCSVELHLYHNWRKPQPGFIHAILNETQKSCNLKVIRGSPSSNELCASYSTLKKLYISICDKNHATDALPMLNSINLPKLRAIYIHMKCGDVFSHDLFPLNFSYSTNIVLFLSNVDDRNIEWAVGIACALQLANGAYQCLYLPNNHLSSSGFLHLVHSLHKNNVKILVRIGVTSDIIDEDLDEALDAATKAATNLLQCDLLWYFSAERMEGW</sequence>
<dbReference type="PANTHER" id="PTHR46844:SF1">
    <property type="entry name" value="SLR5058 PROTEIN"/>
    <property type="match status" value="1"/>
</dbReference>
<organism evidence="2 3">
    <name type="scientific">Meganyctiphanes norvegica</name>
    <name type="common">Northern krill</name>
    <name type="synonym">Thysanopoda norvegica</name>
    <dbReference type="NCBI Taxonomy" id="48144"/>
    <lineage>
        <taxon>Eukaryota</taxon>
        <taxon>Metazoa</taxon>
        <taxon>Ecdysozoa</taxon>
        <taxon>Arthropoda</taxon>
        <taxon>Crustacea</taxon>
        <taxon>Multicrustacea</taxon>
        <taxon>Malacostraca</taxon>
        <taxon>Eumalacostraca</taxon>
        <taxon>Eucarida</taxon>
        <taxon>Euphausiacea</taxon>
        <taxon>Euphausiidae</taxon>
        <taxon>Meganyctiphanes</taxon>
    </lineage>
</organism>
<accession>A0AAV2S594</accession>
<dbReference type="PANTHER" id="PTHR46844">
    <property type="entry name" value="SLR5058 PROTEIN"/>
    <property type="match status" value="1"/>
</dbReference>
<dbReference type="InterPro" id="IPR027417">
    <property type="entry name" value="P-loop_NTPase"/>
</dbReference>
<feature type="domain" description="NACHT" evidence="1">
    <location>
        <begin position="288"/>
        <end position="407"/>
    </location>
</feature>
<evidence type="ECO:0000313" key="2">
    <source>
        <dbReference type="EMBL" id="CAL4157497.1"/>
    </source>
</evidence>
<dbReference type="Proteomes" id="UP001497623">
    <property type="component" value="Unassembled WGS sequence"/>
</dbReference>
<evidence type="ECO:0000313" key="3">
    <source>
        <dbReference type="Proteomes" id="UP001497623"/>
    </source>
</evidence>
<dbReference type="EMBL" id="CAXKWB010042250">
    <property type="protein sequence ID" value="CAL4157497.1"/>
    <property type="molecule type" value="Genomic_DNA"/>
</dbReference>
<dbReference type="InterPro" id="IPR007111">
    <property type="entry name" value="NACHT_NTPase"/>
</dbReference>
<proteinExistence type="predicted"/>
<gene>
    <name evidence="2" type="ORF">MNOR_LOCUS31934</name>
</gene>
<dbReference type="PROSITE" id="PS50837">
    <property type="entry name" value="NACHT"/>
    <property type="match status" value="1"/>
</dbReference>
<keyword evidence="3" id="KW-1185">Reference proteome</keyword>